<name>A0A380WF00_AMIAI</name>
<evidence type="ECO:0000313" key="1">
    <source>
        <dbReference type="EMBL" id="SUU87577.1"/>
    </source>
</evidence>
<sequence length="44" mass="4724">MRGLLMALFAFDFPGHDANHRAGRGTASLLSTKTMAKTTTTKTV</sequence>
<accession>A0A380WF00</accession>
<evidence type="ECO:0000313" key="2">
    <source>
        <dbReference type="Proteomes" id="UP000254701"/>
    </source>
</evidence>
<dbReference type="Proteomes" id="UP000254701">
    <property type="component" value="Unassembled WGS sequence"/>
</dbReference>
<dbReference type="AlphaFoldDB" id="A0A380WF00"/>
<dbReference type="RefSeq" id="WP_280959920.1">
    <property type="nucleotide sequence ID" value="NZ_BAAAVY010000006.1"/>
</dbReference>
<gene>
    <name evidence="1" type="ORF">NCTC10684_00778</name>
</gene>
<dbReference type="EMBL" id="UFSM01000001">
    <property type="protein sequence ID" value="SUU87577.1"/>
    <property type="molecule type" value="Genomic_DNA"/>
</dbReference>
<reference evidence="1 2" key="1">
    <citation type="submission" date="2018-06" db="EMBL/GenBank/DDBJ databases">
        <authorList>
            <consortium name="Pathogen Informatics"/>
            <person name="Doyle S."/>
        </authorList>
    </citation>
    <scope>NUCLEOTIDE SEQUENCE [LARGE SCALE GENOMIC DNA]</scope>
    <source>
        <strain evidence="1 2">NCTC10684</strain>
    </source>
</reference>
<organism evidence="1 2">
    <name type="scientific">Aminobacter aminovorans</name>
    <name type="common">Chelatobacter heintzii</name>
    <dbReference type="NCBI Taxonomy" id="83263"/>
    <lineage>
        <taxon>Bacteria</taxon>
        <taxon>Pseudomonadati</taxon>
        <taxon>Pseudomonadota</taxon>
        <taxon>Alphaproteobacteria</taxon>
        <taxon>Hyphomicrobiales</taxon>
        <taxon>Phyllobacteriaceae</taxon>
        <taxon>Aminobacter</taxon>
    </lineage>
</organism>
<proteinExistence type="predicted"/>
<protein>
    <submittedName>
        <fullName evidence="1">Uncharacterized protein</fullName>
    </submittedName>
</protein>